<organism evidence="2 3">
    <name type="scientific">Corynespora cassiicola Philippines</name>
    <dbReference type="NCBI Taxonomy" id="1448308"/>
    <lineage>
        <taxon>Eukaryota</taxon>
        <taxon>Fungi</taxon>
        <taxon>Dikarya</taxon>
        <taxon>Ascomycota</taxon>
        <taxon>Pezizomycotina</taxon>
        <taxon>Dothideomycetes</taxon>
        <taxon>Pleosporomycetidae</taxon>
        <taxon>Pleosporales</taxon>
        <taxon>Corynesporascaceae</taxon>
        <taxon>Corynespora</taxon>
    </lineage>
</organism>
<accession>A0A2T2NK13</accession>
<dbReference type="EMBL" id="KZ678137">
    <property type="protein sequence ID" value="PSN65378.1"/>
    <property type="molecule type" value="Genomic_DNA"/>
</dbReference>
<evidence type="ECO:0000259" key="1">
    <source>
        <dbReference type="Pfam" id="PF24864"/>
    </source>
</evidence>
<dbReference type="OrthoDB" id="4757095at2759"/>
<proteinExistence type="predicted"/>
<keyword evidence="3" id="KW-1185">Reference proteome</keyword>
<reference evidence="2 3" key="1">
    <citation type="journal article" date="2018" name="Front. Microbiol.">
        <title>Genome-Wide Analysis of Corynespora cassiicola Leaf Fall Disease Putative Effectors.</title>
        <authorList>
            <person name="Lopez D."/>
            <person name="Ribeiro S."/>
            <person name="Label P."/>
            <person name="Fumanal B."/>
            <person name="Venisse J.S."/>
            <person name="Kohler A."/>
            <person name="de Oliveira R.R."/>
            <person name="Labutti K."/>
            <person name="Lipzen A."/>
            <person name="Lail K."/>
            <person name="Bauer D."/>
            <person name="Ohm R.A."/>
            <person name="Barry K.W."/>
            <person name="Spatafora J."/>
            <person name="Grigoriev I.V."/>
            <person name="Martin F.M."/>
            <person name="Pujade-Renaud V."/>
        </authorList>
    </citation>
    <scope>NUCLEOTIDE SEQUENCE [LARGE SCALE GENOMIC DNA]</scope>
    <source>
        <strain evidence="2 3">Philippines</strain>
    </source>
</reference>
<gene>
    <name evidence="2" type="ORF">BS50DRAFT_496550</name>
</gene>
<evidence type="ECO:0000313" key="2">
    <source>
        <dbReference type="EMBL" id="PSN65378.1"/>
    </source>
</evidence>
<feature type="domain" description="DUF7730" evidence="1">
    <location>
        <begin position="15"/>
        <end position="194"/>
    </location>
</feature>
<dbReference type="InterPro" id="IPR056632">
    <property type="entry name" value="DUF7730"/>
</dbReference>
<dbReference type="Pfam" id="PF24864">
    <property type="entry name" value="DUF7730"/>
    <property type="match status" value="1"/>
</dbReference>
<dbReference type="AlphaFoldDB" id="A0A2T2NK13"/>
<dbReference type="PANTHER" id="PTHR38790:SF8">
    <property type="entry name" value="F-BOX DOMAIN-CONTAINING PROTEIN"/>
    <property type="match status" value="1"/>
</dbReference>
<sequence>MASTRQRPRSRRISFLDLPGELRNNFYKYYFEDDFRCEFVAQDHALLDKFTCGETSPGAITSDHLTQILLKTVRMSRAMGHYMRVHGLQTKWSTSLCPLLLLCKLIHHEVIALFYKKTTMVFAGPRRITNTLQIVPKIHLALITKLDLHYSTYGSPSLFEHSAWQVVHTLSWEKACGELTEQLNNVQELQIWIKVNHRPLIFELDQDWLSPIIRFRRLAPVLLKVQIHLITSNNYPRIAPLTRQQQAILDVEKDFHTIFAKAISDFIVGRSEEEAMRIFDDVWDLTDVNLRSFLSFR</sequence>
<evidence type="ECO:0000313" key="3">
    <source>
        <dbReference type="Proteomes" id="UP000240883"/>
    </source>
</evidence>
<dbReference type="PANTHER" id="PTHR38790">
    <property type="entry name" value="2EXR DOMAIN-CONTAINING PROTEIN-RELATED"/>
    <property type="match status" value="1"/>
</dbReference>
<dbReference type="Proteomes" id="UP000240883">
    <property type="component" value="Unassembled WGS sequence"/>
</dbReference>
<dbReference type="STRING" id="1448308.A0A2T2NK13"/>
<protein>
    <recommendedName>
        <fullName evidence="1">DUF7730 domain-containing protein</fullName>
    </recommendedName>
</protein>
<name>A0A2T2NK13_CORCC</name>